<feature type="transmembrane region" description="Helical" evidence="1">
    <location>
        <begin position="110"/>
        <end position="130"/>
    </location>
</feature>
<dbReference type="AlphaFoldDB" id="A0A1I5YXQ9"/>
<gene>
    <name evidence="3" type="ORF">SAMN04515674_12265</name>
</gene>
<dbReference type="OrthoDB" id="9792992at2"/>
<evidence type="ECO:0000256" key="1">
    <source>
        <dbReference type="SAM" id="Phobius"/>
    </source>
</evidence>
<dbReference type="GO" id="GO:0000155">
    <property type="term" value="F:phosphorelay sensor kinase activity"/>
    <property type="evidence" value="ECO:0007669"/>
    <property type="project" value="InterPro"/>
</dbReference>
<evidence type="ECO:0000259" key="2">
    <source>
        <dbReference type="Pfam" id="PF06580"/>
    </source>
</evidence>
<keyword evidence="1" id="KW-1133">Transmembrane helix</keyword>
<reference evidence="3 4" key="1">
    <citation type="submission" date="2016-10" db="EMBL/GenBank/DDBJ databases">
        <authorList>
            <person name="de Groot N.N."/>
        </authorList>
    </citation>
    <scope>NUCLEOTIDE SEQUENCE [LARGE SCALE GENOMIC DNA]</scope>
    <source>
        <strain evidence="4">E92,LMG 26720,CCM 7988</strain>
    </source>
</reference>
<dbReference type="GO" id="GO:0016020">
    <property type="term" value="C:membrane"/>
    <property type="evidence" value="ECO:0007669"/>
    <property type="project" value="InterPro"/>
</dbReference>
<keyword evidence="4" id="KW-1185">Reference proteome</keyword>
<proteinExistence type="predicted"/>
<feature type="domain" description="Signal transduction histidine kinase internal region" evidence="2">
    <location>
        <begin position="154"/>
        <end position="232"/>
    </location>
</feature>
<feature type="transmembrane region" description="Helical" evidence="1">
    <location>
        <begin position="74"/>
        <end position="98"/>
    </location>
</feature>
<dbReference type="PANTHER" id="PTHR34220">
    <property type="entry name" value="SENSOR HISTIDINE KINASE YPDA"/>
    <property type="match status" value="1"/>
</dbReference>
<dbReference type="EMBL" id="FOXH01000022">
    <property type="protein sequence ID" value="SFQ49028.1"/>
    <property type="molecule type" value="Genomic_DNA"/>
</dbReference>
<feature type="transmembrane region" description="Helical" evidence="1">
    <location>
        <begin position="49"/>
        <end position="67"/>
    </location>
</feature>
<dbReference type="PANTHER" id="PTHR34220:SF7">
    <property type="entry name" value="SENSOR HISTIDINE KINASE YPDA"/>
    <property type="match status" value="1"/>
</dbReference>
<dbReference type="RefSeq" id="WP_092019764.1">
    <property type="nucleotide sequence ID" value="NZ_FOXH01000022.1"/>
</dbReference>
<dbReference type="InterPro" id="IPR010559">
    <property type="entry name" value="Sig_transdc_His_kin_internal"/>
</dbReference>
<name>A0A1I5YXQ9_9BACT</name>
<dbReference type="Proteomes" id="UP000199306">
    <property type="component" value="Unassembled WGS sequence"/>
</dbReference>
<evidence type="ECO:0000313" key="3">
    <source>
        <dbReference type="EMBL" id="SFQ49028.1"/>
    </source>
</evidence>
<dbReference type="InterPro" id="IPR050640">
    <property type="entry name" value="Bact_2-comp_sensor_kinase"/>
</dbReference>
<dbReference type="Pfam" id="PF06580">
    <property type="entry name" value="His_kinase"/>
    <property type="match status" value="1"/>
</dbReference>
<evidence type="ECO:0000313" key="4">
    <source>
        <dbReference type="Proteomes" id="UP000199306"/>
    </source>
</evidence>
<dbReference type="STRING" id="1079859.SAMN04515674_12265"/>
<keyword evidence="1" id="KW-0472">Membrane</keyword>
<sequence>MKTNQDILLNDFFGRKLYILFSAIISIPVFMAVHSYLESIHVSEDDAVATGATIFFIGGIFSGRYIIQIWSSKLTALPVGVLAGLSLGIAVCTGWLFFHADFPLQGRDAINLLLFWLPFVVISLGLGMLIKITHDVSQNQLRAARLSAAHSKSELHLLQSQLSPHFLFNTLNNLYGLSITEHEKIPPLLLKLSELLRYSVYEANELFVPLKDELVYIDNYIEFEKIRVGDRLVLKLEIEQPTEEIKIAPMLLIVFIENAFKHSKNTADERIYIDITLKIWGNSILFSVKNSQDKGKTNRVNFEKSNGFGLANVTKRLELLYPHEHELNVQNEEDFYMIMLRLKMK</sequence>
<keyword evidence="1" id="KW-0812">Transmembrane</keyword>
<dbReference type="Gene3D" id="3.30.565.10">
    <property type="entry name" value="Histidine kinase-like ATPase, C-terminal domain"/>
    <property type="match status" value="1"/>
</dbReference>
<protein>
    <submittedName>
        <fullName evidence="3">GHKL domain-containing protein</fullName>
    </submittedName>
</protein>
<organism evidence="3 4">
    <name type="scientific">Pseudarcicella hirudinis</name>
    <dbReference type="NCBI Taxonomy" id="1079859"/>
    <lineage>
        <taxon>Bacteria</taxon>
        <taxon>Pseudomonadati</taxon>
        <taxon>Bacteroidota</taxon>
        <taxon>Cytophagia</taxon>
        <taxon>Cytophagales</taxon>
        <taxon>Flectobacillaceae</taxon>
        <taxon>Pseudarcicella</taxon>
    </lineage>
</organism>
<accession>A0A1I5YXQ9</accession>
<feature type="transmembrane region" description="Helical" evidence="1">
    <location>
        <begin position="17"/>
        <end position="37"/>
    </location>
</feature>
<dbReference type="InterPro" id="IPR036890">
    <property type="entry name" value="HATPase_C_sf"/>
</dbReference>